<dbReference type="Proteomes" id="UP000280834">
    <property type="component" value="Unassembled WGS sequence"/>
</dbReference>
<evidence type="ECO:0000313" key="1">
    <source>
        <dbReference type="EMBL" id="VDO32932.1"/>
    </source>
</evidence>
<name>A0A0R3QVD8_9BILA</name>
<gene>
    <name evidence="1" type="ORF">BTMF_LOCUS9724</name>
</gene>
<sequence length="214" mass="24192">MFTAHVCFYCVSYAHLLGSNLRYQLGSQTDIFNWPTGASSSSCSNPILAMNSHQIHVQICTKFPLCTTLSLNIANISFVVRGCMEQILATKLRIDGKFQKKGCYIVRSKRFYSTLPPLEYIICVCSIEYCNSDMQKSFLHKNQSESDPIGLVSTVEDERLAGAEMHDVTTALNSLPALVMYSLHEQFCEHAKEFLYSEVKKHHSGLLWMRLDSS</sequence>
<evidence type="ECO:0000313" key="3">
    <source>
        <dbReference type="WBParaSite" id="BTMF_0001169001-mRNA-1"/>
    </source>
</evidence>
<protein>
    <submittedName>
        <fullName evidence="3">UPAR/Ly6 domain-containing protein</fullName>
    </submittedName>
</protein>
<accession>A0A0R3QVD8</accession>
<dbReference type="STRING" id="42155.A0A0R3QVD8"/>
<reference evidence="3" key="1">
    <citation type="submission" date="2017-02" db="UniProtKB">
        <authorList>
            <consortium name="WormBaseParasite"/>
        </authorList>
    </citation>
    <scope>IDENTIFICATION</scope>
</reference>
<dbReference type="WBParaSite" id="BTMF_0001169001-mRNA-1">
    <property type="protein sequence ID" value="BTMF_0001169001-mRNA-1"/>
    <property type="gene ID" value="BTMF_0001169001"/>
</dbReference>
<reference evidence="1 2" key="2">
    <citation type="submission" date="2018-11" db="EMBL/GenBank/DDBJ databases">
        <authorList>
            <consortium name="Pathogen Informatics"/>
        </authorList>
    </citation>
    <scope>NUCLEOTIDE SEQUENCE [LARGE SCALE GENOMIC DNA]</scope>
</reference>
<evidence type="ECO:0000313" key="2">
    <source>
        <dbReference type="Proteomes" id="UP000280834"/>
    </source>
</evidence>
<keyword evidence="2" id="KW-1185">Reference proteome</keyword>
<dbReference type="EMBL" id="UZAG01017118">
    <property type="protein sequence ID" value="VDO32932.1"/>
    <property type="molecule type" value="Genomic_DNA"/>
</dbReference>
<proteinExistence type="predicted"/>
<dbReference type="AlphaFoldDB" id="A0A0R3QVD8"/>
<organism evidence="3">
    <name type="scientific">Brugia timori</name>
    <dbReference type="NCBI Taxonomy" id="42155"/>
    <lineage>
        <taxon>Eukaryota</taxon>
        <taxon>Metazoa</taxon>
        <taxon>Ecdysozoa</taxon>
        <taxon>Nematoda</taxon>
        <taxon>Chromadorea</taxon>
        <taxon>Rhabditida</taxon>
        <taxon>Spirurina</taxon>
        <taxon>Spiruromorpha</taxon>
        <taxon>Filarioidea</taxon>
        <taxon>Onchocercidae</taxon>
        <taxon>Brugia</taxon>
    </lineage>
</organism>